<gene>
    <name evidence="11" type="ORF">GEV33_013232</name>
</gene>
<sequence>MKTRPRNGDGERKEIFDSDAHKYDPVCLTKCSTPLKFLQSPFRNQSGESDSSRTCSDIARYATASSALSSTSIPGWSAEDQSDADRVIGTTGSHSKRRNTMSLLVQPSPELQIHIRKELNEDVNTRDSDLQAIKDWLQKQPHLPDTWDEQRIMTFLRGCKFSLEKCKRKLDMYFTMRAAIPEFFTNRDISRSELQEISKIAQGPPLPGLTPDGKRVTIMRAAIKDFETPNIADVMKIALMIGDVRLAAEEVGVAGDVFILDASVASVNHFSKITPTIVKKFLVCVQEAYPVKLKEVHVVNASPIVDTIINWVKPFIKEKIRNRIHIHSDMESLYKFVPKDILPEEYGGTAGKIDDFNAQWMKTLAEYTPWFKEQESIKADESKRPGKPTNYEDLFGLDVKGCETIAIQSTRSPQDVPSRSKSETLCRQVSPQCVTAPVLKCQIPAAHHANIPTLKPYSPRYRVSAKRDLRAKRGRQRVGAAGNHLKFNIDALCNSISSQSSRRLLHPAAFFLRIIRTDNRLSNFQMPNINFLVLLFTAATSTTCQSMAPFAPDYRTALKLSLLFYEAQRSGRLPESNRVSWRRDSALDDKGLHGEDLSGGYYDASDFVKFSFTMAFTTTILAWGMLSFDDAYTETGQRDHGLDAVKWATDYFIKCHISPFEFYGQVGDFAMDHTFWGRPEDLNMTRPAYKIDVDHPGSDLAGEASAALAAASLLFKHKNRTYSEELLKHAVQLYEFATTHRGLYHDAIPGAKAYYESSGYGDELTWAAVWLYKVTKEVKYIEQAENFYSKFRIKDRPNEFFYNKKVAGIQLLLAEQTLRLEYITTIKNFCDYSINDQTRTPLGLVFIDKSGTLSHAANAAFICLQAALSLNISETSYINFAKEQIDYILGSKGRSFVVGFGQDYPKQPHHSASSCPDLPEPCGWKQFTWKGPNPQILYGALVSGPDQNDHYEDVREEFLYNEVTLDYNAGFQSALAGLIHCEKRKSEG</sequence>
<dbReference type="SUPFAM" id="SSF48208">
    <property type="entry name" value="Six-hairpin glycosidases"/>
    <property type="match status" value="1"/>
</dbReference>
<dbReference type="PRINTS" id="PR00180">
    <property type="entry name" value="CRETINALDHBP"/>
</dbReference>
<dbReference type="InterPro" id="IPR033126">
    <property type="entry name" value="Glyco_hydro_9_Asp/Glu_AS"/>
</dbReference>
<evidence type="ECO:0000256" key="5">
    <source>
        <dbReference type="ARBA" id="ARBA00023277"/>
    </source>
</evidence>
<dbReference type="Gene3D" id="1.50.10.10">
    <property type="match status" value="1"/>
</dbReference>
<evidence type="ECO:0000256" key="3">
    <source>
        <dbReference type="ARBA" id="ARBA00022801"/>
    </source>
</evidence>
<dbReference type="InterPro" id="IPR036273">
    <property type="entry name" value="CRAL/TRIO_N_dom_sf"/>
</dbReference>
<dbReference type="SUPFAM" id="SSF46938">
    <property type="entry name" value="CRAL/TRIO N-terminal domain"/>
    <property type="match status" value="1"/>
</dbReference>
<keyword evidence="5 8" id="KW-0119">Carbohydrate metabolism</keyword>
<name>A0A8J6L860_TENMO</name>
<evidence type="ECO:0000256" key="2">
    <source>
        <dbReference type="ARBA" id="ARBA00007072"/>
    </source>
</evidence>
<dbReference type="PANTHER" id="PTHR22298">
    <property type="entry name" value="ENDO-1,4-BETA-GLUCANASE"/>
    <property type="match status" value="1"/>
</dbReference>
<comment type="catalytic activity">
    <reaction evidence="1 9">
        <text>Endohydrolysis of (1-&gt;4)-beta-D-glucosidic linkages in cellulose, lichenin and cereal beta-D-glucans.</text>
        <dbReference type="EC" id="3.2.1.4"/>
    </reaction>
</comment>
<dbReference type="Proteomes" id="UP000719412">
    <property type="component" value="Unassembled WGS sequence"/>
</dbReference>
<feature type="active site" evidence="8">
    <location>
        <position position="953"/>
    </location>
</feature>
<dbReference type="Gene3D" id="3.40.525.10">
    <property type="entry name" value="CRAL-TRIO lipid binding domain"/>
    <property type="match status" value="1"/>
</dbReference>
<dbReference type="EC" id="3.2.1.4" evidence="9"/>
<protein>
    <recommendedName>
        <fullName evidence="9">Endoglucanase</fullName>
        <ecNumber evidence="9">3.2.1.4</ecNumber>
    </recommendedName>
</protein>
<dbReference type="Pfam" id="PF00650">
    <property type="entry name" value="CRAL_TRIO"/>
    <property type="match status" value="1"/>
</dbReference>
<reference evidence="11" key="2">
    <citation type="submission" date="2021-08" db="EMBL/GenBank/DDBJ databases">
        <authorList>
            <person name="Eriksson T."/>
        </authorList>
    </citation>
    <scope>NUCLEOTIDE SEQUENCE</scope>
    <source>
        <strain evidence="11">Stoneville</strain>
        <tissue evidence="11">Whole head</tissue>
    </source>
</reference>
<evidence type="ECO:0000256" key="1">
    <source>
        <dbReference type="ARBA" id="ARBA00000966"/>
    </source>
</evidence>
<evidence type="ECO:0000256" key="4">
    <source>
        <dbReference type="ARBA" id="ARBA00023001"/>
    </source>
</evidence>
<dbReference type="GO" id="GO:0030245">
    <property type="term" value="P:cellulose catabolic process"/>
    <property type="evidence" value="ECO:0007669"/>
    <property type="project" value="UniProtKB-KW"/>
</dbReference>
<dbReference type="InterPro" id="IPR012341">
    <property type="entry name" value="6hp_glycosidase-like_sf"/>
</dbReference>
<keyword evidence="4 9" id="KW-0136">Cellulose degradation</keyword>
<evidence type="ECO:0000256" key="6">
    <source>
        <dbReference type="ARBA" id="ARBA00023295"/>
    </source>
</evidence>
<dbReference type="CDD" id="cd00170">
    <property type="entry name" value="SEC14"/>
    <property type="match status" value="1"/>
</dbReference>
<reference evidence="11" key="1">
    <citation type="journal article" date="2020" name="J Insects Food Feed">
        <title>The yellow mealworm (Tenebrio molitor) genome: a resource for the emerging insects as food and feed industry.</title>
        <authorList>
            <person name="Eriksson T."/>
            <person name="Andere A."/>
            <person name="Kelstrup H."/>
            <person name="Emery V."/>
            <person name="Picard C."/>
        </authorList>
    </citation>
    <scope>NUCLEOTIDE SEQUENCE</scope>
    <source>
        <strain evidence="11">Stoneville</strain>
        <tissue evidence="11">Whole head</tissue>
    </source>
</reference>
<accession>A0A8J6L860</accession>
<dbReference type="EMBL" id="JABDTM020028068">
    <property type="protein sequence ID" value="KAH0809558.1"/>
    <property type="molecule type" value="Genomic_DNA"/>
</dbReference>
<dbReference type="InterPro" id="IPR001701">
    <property type="entry name" value="Glyco_hydro_9"/>
</dbReference>
<comment type="similarity">
    <text evidence="2 8 9">Belongs to the glycosyl hydrolase 9 (cellulase E) family.</text>
</comment>
<dbReference type="InterPro" id="IPR036865">
    <property type="entry name" value="CRAL-TRIO_dom_sf"/>
</dbReference>
<dbReference type="Gene3D" id="1.20.5.1200">
    <property type="entry name" value="Alpha-tocopherol transfer"/>
    <property type="match status" value="1"/>
</dbReference>
<evidence type="ECO:0000313" key="11">
    <source>
        <dbReference type="EMBL" id="KAH0809558.1"/>
    </source>
</evidence>
<proteinExistence type="inferred from homology"/>
<dbReference type="PROSITE" id="PS00698">
    <property type="entry name" value="GH9_3"/>
    <property type="match status" value="1"/>
</dbReference>
<keyword evidence="7 8" id="KW-0624">Polysaccharide degradation</keyword>
<dbReference type="SUPFAM" id="SSF52087">
    <property type="entry name" value="CRAL/TRIO domain"/>
    <property type="match status" value="1"/>
</dbReference>
<keyword evidence="6 8" id="KW-0326">Glycosidase</keyword>
<evidence type="ECO:0000259" key="10">
    <source>
        <dbReference type="PROSITE" id="PS50191"/>
    </source>
</evidence>
<evidence type="ECO:0000256" key="9">
    <source>
        <dbReference type="RuleBase" id="RU361166"/>
    </source>
</evidence>
<dbReference type="AlphaFoldDB" id="A0A8J6L860"/>
<evidence type="ECO:0000256" key="8">
    <source>
        <dbReference type="PROSITE-ProRule" id="PRU10060"/>
    </source>
</evidence>
<dbReference type="SMART" id="SM00516">
    <property type="entry name" value="SEC14"/>
    <property type="match status" value="1"/>
</dbReference>
<dbReference type="Gene3D" id="1.10.8.20">
    <property type="entry name" value="N-terminal domain of phosphatidylinositol transfer protein sec14p"/>
    <property type="match status" value="1"/>
</dbReference>
<dbReference type="InterPro" id="IPR008928">
    <property type="entry name" value="6-hairpin_glycosidase_sf"/>
</dbReference>
<comment type="caution">
    <text evidence="11">The sequence shown here is derived from an EMBL/GenBank/DDBJ whole genome shotgun (WGS) entry which is preliminary data.</text>
</comment>
<keyword evidence="12" id="KW-1185">Reference proteome</keyword>
<dbReference type="GO" id="GO:0008810">
    <property type="term" value="F:cellulase activity"/>
    <property type="evidence" value="ECO:0007669"/>
    <property type="project" value="UniProtKB-EC"/>
</dbReference>
<feature type="active site" evidence="8">
    <location>
        <position position="962"/>
    </location>
</feature>
<evidence type="ECO:0000256" key="7">
    <source>
        <dbReference type="ARBA" id="ARBA00023326"/>
    </source>
</evidence>
<dbReference type="InterPro" id="IPR001251">
    <property type="entry name" value="CRAL-TRIO_dom"/>
</dbReference>
<dbReference type="PROSITE" id="PS50191">
    <property type="entry name" value="CRAL_TRIO"/>
    <property type="match status" value="1"/>
</dbReference>
<feature type="domain" description="CRAL-TRIO" evidence="10">
    <location>
        <begin position="193"/>
        <end position="354"/>
    </location>
</feature>
<keyword evidence="3 8" id="KW-0378">Hydrolase</keyword>
<evidence type="ECO:0000313" key="12">
    <source>
        <dbReference type="Proteomes" id="UP000719412"/>
    </source>
</evidence>
<organism evidence="11 12">
    <name type="scientific">Tenebrio molitor</name>
    <name type="common">Yellow mealworm beetle</name>
    <dbReference type="NCBI Taxonomy" id="7067"/>
    <lineage>
        <taxon>Eukaryota</taxon>
        <taxon>Metazoa</taxon>
        <taxon>Ecdysozoa</taxon>
        <taxon>Arthropoda</taxon>
        <taxon>Hexapoda</taxon>
        <taxon>Insecta</taxon>
        <taxon>Pterygota</taxon>
        <taxon>Neoptera</taxon>
        <taxon>Endopterygota</taxon>
        <taxon>Coleoptera</taxon>
        <taxon>Polyphaga</taxon>
        <taxon>Cucujiformia</taxon>
        <taxon>Tenebrionidae</taxon>
        <taxon>Tenebrio</taxon>
    </lineage>
</organism>
<dbReference type="Pfam" id="PF00759">
    <property type="entry name" value="Glyco_hydro_9"/>
    <property type="match status" value="1"/>
</dbReference>